<protein>
    <recommendedName>
        <fullName evidence="2">HECT-type E3 ubiquitin transferase</fullName>
        <ecNumber evidence="2">2.3.2.26</ecNumber>
    </recommendedName>
</protein>
<evidence type="ECO:0000256" key="3">
    <source>
        <dbReference type="ARBA" id="ARBA00022679"/>
    </source>
</evidence>
<dbReference type="EnsemblMetazoa" id="GPPI043445-RA">
    <property type="protein sequence ID" value="GPPI043445-PA"/>
    <property type="gene ID" value="GPPI043445"/>
</dbReference>
<feature type="active site" description="Glycyl thioester intermediate" evidence="5">
    <location>
        <position position="423"/>
    </location>
</feature>
<evidence type="ECO:0000313" key="7">
    <source>
        <dbReference type="EnsemblMetazoa" id="GPPI043445-PA"/>
    </source>
</evidence>
<dbReference type="Pfam" id="PF00632">
    <property type="entry name" value="HECT"/>
    <property type="match status" value="2"/>
</dbReference>
<organism evidence="7 8">
    <name type="scientific">Glossina palpalis gambiensis</name>
    <dbReference type="NCBI Taxonomy" id="67801"/>
    <lineage>
        <taxon>Eukaryota</taxon>
        <taxon>Metazoa</taxon>
        <taxon>Ecdysozoa</taxon>
        <taxon>Arthropoda</taxon>
        <taxon>Hexapoda</taxon>
        <taxon>Insecta</taxon>
        <taxon>Pterygota</taxon>
        <taxon>Neoptera</taxon>
        <taxon>Endopterygota</taxon>
        <taxon>Diptera</taxon>
        <taxon>Brachycera</taxon>
        <taxon>Muscomorpha</taxon>
        <taxon>Hippoboscoidea</taxon>
        <taxon>Glossinidae</taxon>
        <taxon>Glossina</taxon>
    </lineage>
</organism>
<keyword evidence="8" id="KW-1185">Reference proteome</keyword>
<dbReference type="FunFam" id="3.90.1750.10:FF:000014">
    <property type="entry name" value="Putative Ubiquitin-protein ligase E3C"/>
    <property type="match status" value="1"/>
</dbReference>
<proteinExistence type="predicted"/>
<evidence type="ECO:0000256" key="4">
    <source>
        <dbReference type="ARBA" id="ARBA00022786"/>
    </source>
</evidence>
<feature type="domain" description="HECT" evidence="6">
    <location>
        <begin position="140"/>
        <end position="455"/>
    </location>
</feature>
<dbReference type="VEuPathDB" id="VectorBase:GPPI043445"/>
<reference evidence="8" key="1">
    <citation type="submission" date="2015-01" db="EMBL/GenBank/DDBJ databases">
        <authorList>
            <person name="Aksoy S."/>
            <person name="Warren W."/>
            <person name="Wilson R.K."/>
        </authorList>
    </citation>
    <scope>NUCLEOTIDE SEQUENCE [LARGE SCALE GENOMIC DNA]</scope>
    <source>
        <strain evidence="8">IAEA</strain>
    </source>
</reference>
<dbReference type="SMART" id="SM00119">
    <property type="entry name" value="HECTc"/>
    <property type="match status" value="1"/>
</dbReference>
<dbReference type="GO" id="GO:0061630">
    <property type="term" value="F:ubiquitin protein ligase activity"/>
    <property type="evidence" value="ECO:0007669"/>
    <property type="project" value="UniProtKB-EC"/>
</dbReference>
<dbReference type="GO" id="GO:0006511">
    <property type="term" value="P:ubiquitin-dependent protein catabolic process"/>
    <property type="evidence" value="ECO:0007669"/>
    <property type="project" value="TreeGrafter"/>
</dbReference>
<dbReference type="Proteomes" id="UP000092460">
    <property type="component" value="Unassembled WGS sequence"/>
</dbReference>
<dbReference type="InterPro" id="IPR035983">
    <property type="entry name" value="Hect_E3_ubiquitin_ligase"/>
</dbReference>
<dbReference type="AlphaFoldDB" id="A0A1B0BXF9"/>
<evidence type="ECO:0000259" key="6">
    <source>
        <dbReference type="PROSITE" id="PS50237"/>
    </source>
</evidence>
<evidence type="ECO:0000256" key="5">
    <source>
        <dbReference type="PROSITE-ProRule" id="PRU00104"/>
    </source>
</evidence>
<dbReference type="Gene3D" id="3.30.2410.10">
    <property type="entry name" value="Hect, E3 ligase catalytic domain"/>
    <property type="match status" value="1"/>
</dbReference>
<dbReference type="SUPFAM" id="SSF56204">
    <property type="entry name" value="Hect, E3 ligase catalytic domain"/>
    <property type="match status" value="1"/>
</dbReference>
<dbReference type="STRING" id="67801.A0A1B0BXF9"/>
<dbReference type="PANTHER" id="PTHR45700">
    <property type="entry name" value="UBIQUITIN-PROTEIN LIGASE E3C"/>
    <property type="match status" value="1"/>
</dbReference>
<reference evidence="7" key="2">
    <citation type="submission" date="2020-05" db="UniProtKB">
        <authorList>
            <consortium name="EnsemblMetazoa"/>
        </authorList>
    </citation>
    <scope>IDENTIFICATION</scope>
    <source>
        <strain evidence="7">IAEA</strain>
    </source>
</reference>
<dbReference type="PANTHER" id="PTHR45700:SF2">
    <property type="entry name" value="UBIQUITIN-PROTEIN LIGASE E3C"/>
    <property type="match status" value="1"/>
</dbReference>
<dbReference type="PROSITE" id="PS50237">
    <property type="entry name" value="HECT"/>
    <property type="match status" value="1"/>
</dbReference>
<name>A0A1B0BXF9_9MUSC</name>
<evidence type="ECO:0000313" key="8">
    <source>
        <dbReference type="Proteomes" id="UP000092460"/>
    </source>
</evidence>
<dbReference type="CDD" id="cd00078">
    <property type="entry name" value="HECTc"/>
    <property type="match status" value="1"/>
</dbReference>
<dbReference type="EC" id="2.3.2.26" evidence="2"/>
<dbReference type="Gene3D" id="3.90.1750.10">
    <property type="entry name" value="Hect, E3 ligase catalytic domains"/>
    <property type="match status" value="1"/>
</dbReference>
<evidence type="ECO:0000256" key="1">
    <source>
        <dbReference type="ARBA" id="ARBA00000885"/>
    </source>
</evidence>
<evidence type="ECO:0000256" key="2">
    <source>
        <dbReference type="ARBA" id="ARBA00012485"/>
    </source>
</evidence>
<comment type="catalytic activity">
    <reaction evidence="1">
        <text>S-ubiquitinyl-[E2 ubiquitin-conjugating enzyme]-L-cysteine + [acceptor protein]-L-lysine = [E2 ubiquitin-conjugating enzyme]-L-cysteine + N(6)-ubiquitinyl-[acceptor protein]-L-lysine.</text>
        <dbReference type="EC" id="2.3.2.26"/>
    </reaction>
</comment>
<dbReference type="GO" id="GO:0000209">
    <property type="term" value="P:protein polyubiquitination"/>
    <property type="evidence" value="ECO:0007669"/>
    <property type="project" value="InterPro"/>
</dbReference>
<dbReference type="FunFam" id="3.30.2160.10:FF:000002">
    <property type="entry name" value="Putative Ubiquitin-protein ligase E3C"/>
    <property type="match status" value="1"/>
</dbReference>
<dbReference type="InterPro" id="IPR044611">
    <property type="entry name" value="E3A/B/C-like"/>
</dbReference>
<keyword evidence="4 5" id="KW-0833">Ubl conjugation pathway</keyword>
<dbReference type="EMBL" id="JXJN01022197">
    <property type="status" value="NOT_ANNOTATED_CDS"/>
    <property type="molecule type" value="Genomic_DNA"/>
</dbReference>
<accession>A0A1B0BXF9</accession>
<dbReference type="GO" id="GO:0009966">
    <property type="term" value="P:regulation of signal transduction"/>
    <property type="evidence" value="ECO:0007669"/>
    <property type="project" value="UniProtKB-ARBA"/>
</dbReference>
<sequence>MKQQKLIWSNLLKVVVFVLNQIHTRDLRLGFCPESHWTVGRLDLPLDRPSDLPLTRGIMRILKTTLSCSTKQITSITILREIPFVVAFSKRVNILQGLVAADKMRIQGHLQVFLQGPSIMLTVRRTHLYKDGYDKLRPENKPDLRLKFRIQFVYSLGLEEAGIDGGGVFREFLSELIKITFGPNRGFFMVTTDNKLYPNPNVGDLLVDFEKHYYFIGRILGKAIYENLLVELPLAEFFLTKLAGKYADVDIHQLASLDPELYKNLLYLKDYEGDVAELNVDFTVATSSSGQPQVLEPKSQDQRISLTNSNRTEYVQLMADNKLNVQIRRHCVAFRKGLSNVLPLEWLYMFSNKELQILISGAEIPIDFENLKKNCKYGADYNPEHPSTVAFWCAIESFDDDLDPPFFIQNAGDMERLSTASTCTNLLKLPPFKSVVEIREKLLYAIQSGVGFELS</sequence>
<keyword evidence="3" id="KW-0808">Transferase</keyword>
<dbReference type="InterPro" id="IPR000569">
    <property type="entry name" value="HECT_dom"/>
</dbReference>
<dbReference type="Gene3D" id="3.30.2160.10">
    <property type="entry name" value="Hect, E3 ligase catalytic domain"/>
    <property type="match status" value="1"/>
</dbReference>